<keyword evidence="2" id="KW-0812">Transmembrane</keyword>
<feature type="domain" description="Endonuclease/exonuclease/phosphatase" evidence="3">
    <location>
        <begin position="548"/>
        <end position="745"/>
    </location>
</feature>
<dbReference type="InterPro" id="IPR024752">
    <property type="entry name" value="Myb/SANT-like_dom"/>
</dbReference>
<dbReference type="InterPro" id="IPR056253">
    <property type="entry name" value="At2g29880-like_C"/>
</dbReference>
<feature type="compositionally biased region" description="Basic and acidic residues" evidence="1">
    <location>
        <begin position="255"/>
        <end position="267"/>
    </location>
</feature>
<dbReference type="Pfam" id="PF03372">
    <property type="entry name" value="Exo_endo_phos"/>
    <property type="match status" value="1"/>
</dbReference>
<evidence type="ECO:0000259" key="6">
    <source>
        <dbReference type="Pfam" id="PF14111"/>
    </source>
</evidence>
<feature type="compositionally biased region" description="Basic and acidic residues" evidence="1">
    <location>
        <begin position="1"/>
        <end position="13"/>
    </location>
</feature>
<dbReference type="PANTHER" id="PTHR33116">
    <property type="entry name" value="REVERSE TRANSCRIPTASE ZINC-BINDING DOMAIN-CONTAINING PROTEIN-RELATED-RELATED"/>
    <property type="match status" value="1"/>
</dbReference>
<dbReference type="ExpressionAtlas" id="A0A178UJH0">
    <property type="expression patterns" value="baseline and differential"/>
</dbReference>
<feature type="compositionally biased region" description="Polar residues" evidence="1">
    <location>
        <begin position="382"/>
        <end position="393"/>
    </location>
</feature>
<evidence type="ECO:0000259" key="7">
    <source>
        <dbReference type="Pfam" id="PF24769"/>
    </source>
</evidence>
<feature type="region of interest" description="Disordered" evidence="1">
    <location>
        <begin position="1"/>
        <end position="25"/>
    </location>
</feature>
<feature type="domain" description="DUF4283" evidence="6">
    <location>
        <begin position="45"/>
        <end position="119"/>
    </location>
</feature>
<dbReference type="Pfam" id="PF12776">
    <property type="entry name" value="Myb_DNA-bind_3"/>
    <property type="match status" value="1"/>
</dbReference>
<feature type="compositionally biased region" description="Basic and acidic residues" evidence="1">
    <location>
        <begin position="395"/>
        <end position="404"/>
    </location>
</feature>
<dbReference type="Proteomes" id="UP000078284">
    <property type="component" value="Chromosome 5"/>
</dbReference>
<evidence type="ECO:0000313" key="9">
    <source>
        <dbReference type="Proteomes" id="UP000078284"/>
    </source>
</evidence>
<dbReference type="Pfam" id="PF14111">
    <property type="entry name" value="DUF4283"/>
    <property type="match status" value="1"/>
</dbReference>
<feature type="compositionally biased region" description="Basic and acidic residues" evidence="1">
    <location>
        <begin position="280"/>
        <end position="309"/>
    </location>
</feature>
<evidence type="ECO:0000259" key="3">
    <source>
        <dbReference type="Pfam" id="PF03372"/>
    </source>
</evidence>
<keyword evidence="2" id="KW-1133">Transmembrane helix</keyword>
<proteinExistence type="predicted"/>
<dbReference type="InterPro" id="IPR025558">
    <property type="entry name" value="DUF4283"/>
</dbReference>
<gene>
    <name evidence="8" type="ordered locus">AXX17_At5g32690</name>
</gene>
<evidence type="ECO:0000259" key="5">
    <source>
        <dbReference type="Pfam" id="PF13966"/>
    </source>
</evidence>
<feature type="compositionally biased region" description="Basic residues" evidence="1">
    <location>
        <begin position="472"/>
        <end position="496"/>
    </location>
</feature>
<feature type="compositionally biased region" description="Polar residues" evidence="1">
    <location>
        <begin position="439"/>
        <end position="456"/>
    </location>
</feature>
<sequence length="1892" mass="215318">MSRRYSPSDRRSTLDPPFRPPRPPRVKVPAFDNSELLRRHALTAIGRLTNPAEQDVWAVLPFLADHWKFSTRPTGADLGNGLFQFQFATEQDLARALKYQPYHFSQWMIIFQRWEPTIDKDFPSQIPFWINVQGVSIHLWSEGILVSIAKSVGVLEKTEVSSTFFRMRVLVNGLKPLVLKTIVEFEDGSEVEASLVYEKLRNYCKSCYKLDHSHLSCPLLGRKESRRLEEPINPISWEEIRGKSSNSSSASRIFRISEDSSSQRRDVPASNHRTRNRQRHQTDCSRRFRESGGDVRRRDGHEPQRERIRPVLSPRHSISSSENDMRSSLSRRQRSSDPAPVNRRSHSFQEDSHPGPSVYRPLIDKGKGVQRKYSPVLEDNASRSQEVQGSGLASSHRDKDRPPPGKDALNAAMDELRGAEALGELEATAEQMVRAAQPAPSSTSVQIPEEVTSSSVERVPVSQRLGPVNQPKPKRKVRSKQSPKRKVGRPPGKRASPKPLAGVKSKKLKLLNQQTIPFPRRRLILDQDHVSEDPMSSHRDEAQMGGIGNPKTVRRVREILKKLSPDVIFLMETMNQDEVVLKKLDFLKRYNHFLVSPSGQGKGGLALFWKHDVEMAIVSSCDNFIDARVSFKRISFLATYVYGEPEQSKKGATWEKLKCLADNREEPWFLTGDFNEILDNSEKSEGPPRAEGSFVEFRSFMSECGLFDLKHLGNSLSWRGVRHTHLVRARLDRAMSNSACLELFSRGRCDYRKFEGSNHRPIITFLRQDKQRKKGLFRYDRRLKENEEIKDLIAAAWNEDLSDSVEKKLSRCRRAIISWTKETQRNSQKIIEALKVKLEQAMVIPVNDVCLLVQINSELSAAYLAEEAFWKQRSRQNWLSLGDQNSGYFHAVTKGRSCLNNLSVRETDLGEKVFEDSQFAEVISTCYQALFTSQLSNPEEISRIVQESVHPKVIEEENDFLISIPSAMEIKEALFNVHPDKAPGYDGFSASFFQTNWTIVGESIVQEIQGYFLFGQVPASIKRTFIRLIPKIQGQKKCVSTVSYSFLVNGVPMGEVIPSRGIRQGDPLSPYLFILYGDVLPGLCKSKGLQSSPADFGYETASGQLINKLKSSIFYSRRTTEAVKTKVKDWLQIEKEGGMGKYLGLREHFGRRKKDLFTSIVDKIKQKAISWSSRFLSGAGKQVMLQSVLTAIPVYAMSCFLLPLSLCDRIQSTLTRFWWDKTDQQRKMCWVGWDRLAVPKVRGGLGFKNFKAYNVALLAKQSWRVLPHPSCLLARVLLGKYCQNESFLKALSPTFASHGWRDLLAGRDLLRKQLGWTIGNDKSVLVWQDAWLAHDKRIQPVGPAPLLSKDWKVKDLFLPNSVDWDEGKIEAAIPFVKDLVLAIRPSRAGGADKRIWLGAKDGLYTTKTGYKATLCDVDSDSSRDPVLSFNWFDEVWNVQCSPKIRLFLWKAVSGALPVGSQLAIRIPSFDPVCCRCGELETSSHALFNCMFVQRVWRLAPLEGIDLFLVFTDVKLGLSWLKKKKTLPSVGLGYCALYPWICWTLWITRNQKVFSNILFSELETINKAIQDAKEWQFAQEPNSRFQVRSSMGLRAEVFSLNSTVIHTDAAWSVLTCSAGLGWTLKSPGIPLKKNSALSEHVPSPLVAEALVVHSALWSAHNLGLHDVILKSDCQYLSRWKYLRSLYQNYFDLQRFDSEFGWDPDMKMFTTPDEMWDEYLKFEDLQLIFGCGLATGGSAIGMGETTDARRVGDNKIDDEVFELLSQELVASPQCDIPLFPCTNPKGRVEKLHPRKRFRTSSTSNIGKLKNDEEEDPMIVNHIRYEAVTLIHSLGMKNVLIDMSVEERFGLIKNLLYMIITFEFSFIFIYQLFLVWQDNVFYLVNESGFIQVLLK</sequence>
<dbReference type="SUPFAM" id="SSF56219">
    <property type="entry name" value="DNase I-like"/>
    <property type="match status" value="1"/>
</dbReference>
<feature type="transmembrane region" description="Helical" evidence="2">
    <location>
        <begin position="1852"/>
        <end position="1873"/>
    </location>
</feature>
<reference evidence="9" key="1">
    <citation type="journal article" date="2016" name="Proc. Natl. Acad. Sci. U.S.A.">
        <title>Chromosome-level assembly of Arabidopsis thaliana Ler reveals the extent of translocation and inversion polymorphisms.</title>
        <authorList>
            <person name="Zapata L."/>
            <person name="Ding J."/>
            <person name="Willing E.M."/>
            <person name="Hartwig B."/>
            <person name="Bezdan D."/>
            <person name="Jiao W.B."/>
            <person name="Patel V."/>
            <person name="Velikkakam James G."/>
            <person name="Koornneef M."/>
            <person name="Ossowski S."/>
            <person name="Schneeberger K."/>
        </authorList>
    </citation>
    <scope>NUCLEOTIDE SEQUENCE [LARGE SCALE GENOMIC DNA]</scope>
    <source>
        <strain evidence="9">cv. Landsberg erecta</strain>
    </source>
</reference>
<evidence type="ECO:0000259" key="4">
    <source>
        <dbReference type="Pfam" id="PF12776"/>
    </source>
</evidence>
<evidence type="ECO:0000256" key="2">
    <source>
        <dbReference type="SAM" id="Phobius"/>
    </source>
</evidence>
<feature type="domain" description="Myb/SANT-like" evidence="4">
    <location>
        <begin position="1673"/>
        <end position="1717"/>
    </location>
</feature>
<dbReference type="Pfam" id="PF13966">
    <property type="entry name" value="zf-RVT"/>
    <property type="match status" value="1"/>
</dbReference>
<evidence type="ECO:0000256" key="1">
    <source>
        <dbReference type="SAM" id="MobiDB-lite"/>
    </source>
</evidence>
<feature type="domain" description="At2g29880-like C-terminal" evidence="7">
    <location>
        <begin position="1818"/>
        <end position="1850"/>
    </location>
</feature>
<organism evidence="8 9">
    <name type="scientific">Arabidopsis thaliana</name>
    <name type="common">Mouse-ear cress</name>
    <dbReference type="NCBI Taxonomy" id="3702"/>
    <lineage>
        <taxon>Eukaryota</taxon>
        <taxon>Viridiplantae</taxon>
        <taxon>Streptophyta</taxon>
        <taxon>Embryophyta</taxon>
        <taxon>Tracheophyta</taxon>
        <taxon>Spermatophyta</taxon>
        <taxon>Magnoliopsida</taxon>
        <taxon>eudicotyledons</taxon>
        <taxon>Gunneridae</taxon>
        <taxon>Pentapetalae</taxon>
        <taxon>rosids</taxon>
        <taxon>malvids</taxon>
        <taxon>Brassicales</taxon>
        <taxon>Brassicaceae</taxon>
        <taxon>Camelineae</taxon>
        <taxon>Arabidopsis</taxon>
    </lineage>
</organism>
<evidence type="ECO:0000313" key="8">
    <source>
        <dbReference type="EMBL" id="OAO94166.1"/>
    </source>
</evidence>
<dbReference type="EMBL" id="LUHQ01000005">
    <property type="protein sequence ID" value="OAO94166.1"/>
    <property type="molecule type" value="Genomic_DNA"/>
</dbReference>
<dbReference type="Gene3D" id="3.60.10.10">
    <property type="entry name" value="Endonuclease/exonuclease/phosphatase"/>
    <property type="match status" value="1"/>
</dbReference>
<evidence type="ECO:0008006" key="10">
    <source>
        <dbReference type="Google" id="ProtNLM"/>
    </source>
</evidence>
<dbReference type="Pfam" id="PF24769">
    <property type="entry name" value="At2g29880_C"/>
    <property type="match status" value="1"/>
</dbReference>
<feature type="domain" description="Reverse transcriptase zinc-binding" evidence="5">
    <location>
        <begin position="1428"/>
        <end position="1496"/>
    </location>
</feature>
<protein>
    <recommendedName>
        <fullName evidence="10">Non-LTR retroelement reverse transcriptase</fullName>
    </recommendedName>
</protein>
<comment type="caution">
    <text evidence="8">The sequence shown here is derived from an EMBL/GenBank/DDBJ whole genome shotgun (WGS) entry which is preliminary data.</text>
</comment>
<keyword evidence="2" id="KW-0472">Membrane</keyword>
<dbReference type="GO" id="GO:0003824">
    <property type="term" value="F:catalytic activity"/>
    <property type="evidence" value="ECO:0007669"/>
    <property type="project" value="InterPro"/>
</dbReference>
<dbReference type="InterPro" id="IPR036691">
    <property type="entry name" value="Endo/exonu/phosph_ase_sf"/>
</dbReference>
<dbReference type="InterPro" id="IPR005135">
    <property type="entry name" value="Endo/exonuclease/phosphatase"/>
</dbReference>
<feature type="region of interest" description="Disordered" evidence="1">
    <location>
        <begin position="248"/>
        <end position="409"/>
    </location>
</feature>
<dbReference type="PANTHER" id="PTHR33116:SF86">
    <property type="entry name" value="REVERSE TRANSCRIPTASE DOMAIN-CONTAINING PROTEIN"/>
    <property type="match status" value="1"/>
</dbReference>
<feature type="region of interest" description="Disordered" evidence="1">
    <location>
        <begin position="431"/>
        <end position="506"/>
    </location>
</feature>
<dbReference type="InterPro" id="IPR026960">
    <property type="entry name" value="RVT-Znf"/>
</dbReference>
<name>A0A178UJH0_ARATH</name>
<accession>A0A178UJH0</accession>